<dbReference type="GO" id="GO:0016787">
    <property type="term" value="F:hydrolase activity"/>
    <property type="evidence" value="ECO:0007669"/>
    <property type="project" value="UniProtKB-UniRule"/>
</dbReference>
<dbReference type="InterPro" id="IPR027417">
    <property type="entry name" value="P-loop_NTPase"/>
</dbReference>
<keyword evidence="1 5" id="KW-0547">Nucleotide-binding</keyword>
<reference evidence="7 8" key="1">
    <citation type="submission" date="2019-03" db="EMBL/GenBank/DDBJ databases">
        <title>Genomic Encyclopedia of Type Strains, Phase IV (KMG-IV): sequencing the most valuable type-strain genomes for metagenomic binning, comparative biology and taxonomic classification.</title>
        <authorList>
            <person name="Goeker M."/>
        </authorList>
    </citation>
    <scope>NUCLEOTIDE SEQUENCE [LARGE SCALE GENOMIC DNA]</scope>
    <source>
        <strain evidence="7 8">DSM 45765</strain>
    </source>
</reference>
<dbReference type="GO" id="GO:0003677">
    <property type="term" value="F:DNA binding"/>
    <property type="evidence" value="ECO:0007669"/>
    <property type="project" value="InterPro"/>
</dbReference>
<dbReference type="EMBL" id="SLXQ01000015">
    <property type="protein sequence ID" value="TCP45808.1"/>
    <property type="molecule type" value="Genomic_DNA"/>
</dbReference>
<dbReference type="GO" id="GO:0005524">
    <property type="term" value="F:ATP binding"/>
    <property type="evidence" value="ECO:0007669"/>
    <property type="project" value="UniProtKB-UniRule"/>
</dbReference>
<dbReference type="Proteomes" id="UP000294911">
    <property type="component" value="Unassembled WGS sequence"/>
</dbReference>
<sequence>MSQPAQNSVEPEIHAERDYMDVCRAQLARMREEVRAHLDTGAGEGEDVLDKYFNHMLRQFRAQVVEELADLDDVPLFFGRLDFPAGEIYEGIRETGSITHTLTSDLVYVGRRGVRDDGGEPMVIDWRAELSRAFYEASPQDPMGVRTRRRYGFDHHGVLTAYEDEPIAELRAAIGGGGLLVAEIERPRKGPMRDIVATIQPEQMSLVRAPLDRTVCIQGAPGTGKTAVGLHRVAYLLYAERERLRKSGGVAVIGPNRSFLSYIRNVLPALGEVEVSQATLDELIGSGVVVRRTDAPLAAVVKGDVRMAEVLRRHLWSRVQALTETVEVKHQHRTWRLYPEELADEVQDVLARGVDYGAGREVLANRLAHLVLRQLERAGNSSSTLTELRRNRAINRAVGQMWPTIDPTRLVFDLLTDQAQLAHAAEGVLTGEEQRAILLSPRPRSAKSARWSSLDLALLDEAATLVERPAKLGHVVVDEAQDLSPMQFRAIARRMAGSGTLLGDLAQATSSSAVQDWTTVLRHLDRPEGKVEELTRGYRVPAQVIDFAARLLPYIAPDLRGPASFRQSSESLRITRTTPGEETDTVITTCAAALAREGALGLIAADVDIPELHQALSDNGLPHIVLGTEEADLESERLILAPVSLSKGLEFDTVVVVEPARIAGSEQRGLQRLYVALTRAVSNLHVIHTEDLPEPLATEPAMTY</sequence>
<keyword evidence="2 5" id="KW-0378">Hydrolase</keyword>
<evidence type="ECO:0000259" key="6">
    <source>
        <dbReference type="PROSITE" id="PS51198"/>
    </source>
</evidence>
<dbReference type="AlphaFoldDB" id="A0A4R2QCC5"/>
<dbReference type="PANTHER" id="PTHR11070">
    <property type="entry name" value="UVRD / RECB / PCRA DNA HELICASE FAMILY MEMBER"/>
    <property type="match status" value="1"/>
</dbReference>
<protein>
    <submittedName>
        <fullName evidence="7">DNA helicase IV</fullName>
    </submittedName>
</protein>
<evidence type="ECO:0000256" key="4">
    <source>
        <dbReference type="ARBA" id="ARBA00022840"/>
    </source>
</evidence>
<organism evidence="7 8">
    <name type="scientific">Tamaricihabitans halophyticus</name>
    <dbReference type="NCBI Taxonomy" id="1262583"/>
    <lineage>
        <taxon>Bacteria</taxon>
        <taxon>Bacillati</taxon>
        <taxon>Actinomycetota</taxon>
        <taxon>Actinomycetes</taxon>
        <taxon>Pseudonocardiales</taxon>
        <taxon>Pseudonocardiaceae</taxon>
        <taxon>Tamaricihabitans</taxon>
    </lineage>
</organism>
<comment type="caution">
    <text evidence="7">The sequence shown here is derived from an EMBL/GenBank/DDBJ whole genome shotgun (WGS) entry which is preliminary data.</text>
</comment>
<feature type="binding site" evidence="5">
    <location>
        <begin position="219"/>
        <end position="226"/>
    </location>
    <ligand>
        <name>ATP</name>
        <dbReference type="ChEBI" id="CHEBI:30616"/>
    </ligand>
</feature>
<dbReference type="Gene3D" id="3.40.50.300">
    <property type="entry name" value="P-loop containing nucleotide triphosphate hydrolases"/>
    <property type="match status" value="2"/>
</dbReference>
<accession>A0A4R2QCC5</accession>
<feature type="domain" description="UvrD-like helicase ATP-binding" evidence="6">
    <location>
        <begin position="198"/>
        <end position="541"/>
    </location>
</feature>
<dbReference type="OrthoDB" id="9787585at2"/>
<evidence type="ECO:0000313" key="7">
    <source>
        <dbReference type="EMBL" id="TCP45808.1"/>
    </source>
</evidence>
<keyword evidence="4 5" id="KW-0067">ATP-binding</keyword>
<dbReference type="SUPFAM" id="SSF52540">
    <property type="entry name" value="P-loop containing nucleoside triphosphate hydrolases"/>
    <property type="match status" value="1"/>
</dbReference>
<dbReference type="PROSITE" id="PS51198">
    <property type="entry name" value="UVRD_HELICASE_ATP_BIND"/>
    <property type="match status" value="1"/>
</dbReference>
<dbReference type="InterPro" id="IPR000212">
    <property type="entry name" value="DNA_helicase_UvrD/REP"/>
</dbReference>
<dbReference type="GO" id="GO:0043138">
    <property type="term" value="F:3'-5' DNA helicase activity"/>
    <property type="evidence" value="ECO:0007669"/>
    <property type="project" value="TreeGrafter"/>
</dbReference>
<evidence type="ECO:0000256" key="5">
    <source>
        <dbReference type="PROSITE-ProRule" id="PRU00560"/>
    </source>
</evidence>
<dbReference type="PANTHER" id="PTHR11070:SF45">
    <property type="entry name" value="DNA 3'-5' HELICASE"/>
    <property type="match status" value="1"/>
</dbReference>
<gene>
    <name evidence="7" type="ORF">EV191_11588</name>
</gene>
<evidence type="ECO:0000256" key="1">
    <source>
        <dbReference type="ARBA" id="ARBA00022741"/>
    </source>
</evidence>
<dbReference type="RefSeq" id="WP_132879924.1">
    <property type="nucleotide sequence ID" value="NZ_SLXQ01000015.1"/>
</dbReference>
<dbReference type="GO" id="GO:0000725">
    <property type="term" value="P:recombinational repair"/>
    <property type="evidence" value="ECO:0007669"/>
    <property type="project" value="TreeGrafter"/>
</dbReference>
<dbReference type="InterPro" id="IPR014016">
    <property type="entry name" value="UvrD-like_ATP-bd"/>
</dbReference>
<name>A0A4R2QCC5_9PSEU</name>
<proteinExistence type="predicted"/>
<keyword evidence="3 5" id="KW-0347">Helicase</keyword>
<evidence type="ECO:0000256" key="3">
    <source>
        <dbReference type="ARBA" id="ARBA00022806"/>
    </source>
</evidence>
<keyword evidence="8" id="KW-1185">Reference proteome</keyword>
<dbReference type="GO" id="GO:0005829">
    <property type="term" value="C:cytosol"/>
    <property type="evidence" value="ECO:0007669"/>
    <property type="project" value="TreeGrafter"/>
</dbReference>
<evidence type="ECO:0000256" key="2">
    <source>
        <dbReference type="ARBA" id="ARBA00022801"/>
    </source>
</evidence>
<evidence type="ECO:0000313" key="8">
    <source>
        <dbReference type="Proteomes" id="UP000294911"/>
    </source>
</evidence>